<feature type="zinc finger region" description="UBR-type" evidence="18">
    <location>
        <begin position="76"/>
        <end position="147"/>
    </location>
</feature>
<dbReference type="InterPro" id="IPR003769">
    <property type="entry name" value="ClpS_core"/>
</dbReference>
<dbReference type="InterPro" id="IPR036390">
    <property type="entry name" value="WH_DNA-bd_sf"/>
</dbReference>
<dbReference type="Ensembl" id="ENSKMAT00000003143.1">
    <property type="protein sequence ID" value="ENSKMAP00000003080.1"/>
    <property type="gene ID" value="ENSKMAG00000002216.1"/>
</dbReference>
<dbReference type="SUPFAM" id="SSF54736">
    <property type="entry name" value="ClpS-like"/>
    <property type="match status" value="1"/>
</dbReference>
<dbReference type="InterPro" id="IPR042065">
    <property type="entry name" value="E3_ELL-like"/>
</dbReference>
<dbReference type="SUPFAM" id="SSF46785">
    <property type="entry name" value="Winged helix' DNA-binding domain"/>
    <property type="match status" value="1"/>
</dbReference>
<keyword evidence="16" id="KW-0539">Nucleus</keyword>
<feature type="compositionally biased region" description="Basic and acidic residues" evidence="20">
    <location>
        <begin position="994"/>
        <end position="1007"/>
    </location>
</feature>
<dbReference type="InterPro" id="IPR055194">
    <property type="entry name" value="UBR1-like_WH"/>
</dbReference>
<evidence type="ECO:0000313" key="22">
    <source>
        <dbReference type="Ensembl" id="ENSKMAP00000003080.1"/>
    </source>
</evidence>
<feature type="domain" description="UBR-type" evidence="21">
    <location>
        <begin position="76"/>
        <end position="147"/>
    </location>
</feature>
<evidence type="ECO:0000256" key="20">
    <source>
        <dbReference type="SAM" id="MobiDB-lite"/>
    </source>
</evidence>
<dbReference type="GO" id="GO:0061630">
    <property type="term" value="F:ubiquitin protein ligase activity"/>
    <property type="evidence" value="ECO:0007669"/>
    <property type="project" value="UniProtKB-UniRule"/>
</dbReference>
<dbReference type="OMA" id="GEASYMC"/>
<comment type="subcellular location">
    <subcellularLocation>
        <location evidence="3">Chromosome</location>
    </subcellularLocation>
    <subcellularLocation>
        <location evidence="2">Nucleus</location>
    </subcellularLocation>
</comment>
<reference evidence="22" key="1">
    <citation type="submission" date="2025-08" db="UniProtKB">
        <authorList>
            <consortium name="Ensembl"/>
        </authorList>
    </citation>
    <scope>IDENTIFICATION</scope>
</reference>
<dbReference type="UniPathway" id="UPA00143"/>
<dbReference type="Proteomes" id="UP000264800">
    <property type="component" value="Unplaced"/>
</dbReference>
<keyword evidence="13" id="KW-0832">Ubl conjugation</keyword>
<keyword evidence="11 19" id="KW-0833">Ubl conjugation pathway</keyword>
<dbReference type="Gene3D" id="1.10.10.2670">
    <property type="entry name" value="E3 ubiquitin-protein ligase"/>
    <property type="match status" value="1"/>
</dbReference>
<evidence type="ECO:0000256" key="8">
    <source>
        <dbReference type="ARBA" id="ARBA00022679"/>
    </source>
</evidence>
<comment type="catalytic activity">
    <reaction evidence="1 19">
        <text>S-ubiquitinyl-[E2 ubiquitin-conjugating enzyme]-L-cysteine + [acceptor protein]-L-lysine = [E2 ubiquitin-conjugating enzyme]-L-cysteine + N(6)-ubiquitinyl-[acceptor protein]-L-lysine.</text>
        <dbReference type="EC" id="2.3.2.27"/>
    </reaction>
</comment>
<evidence type="ECO:0000313" key="23">
    <source>
        <dbReference type="Proteomes" id="UP000264800"/>
    </source>
</evidence>
<organism evidence="22 23">
    <name type="scientific">Kryptolebias marmoratus</name>
    <name type="common">Mangrove killifish</name>
    <name type="synonym">Rivulus marmoratus</name>
    <dbReference type="NCBI Taxonomy" id="37003"/>
    <lineage>
        <taxon>Eukaryota</taxon>
        <taxon>Metazoa</taxon>
        <taxon>Chordata</taxon>
        <taxon>Craniata</taxon>
        <taxon>Vertebrata</taxon>
        <taxon>Euteleostomi</taxon>
        <taxon>Actinopterygii</taxon>
        <taxon>Neopterygii</taxon>
        <taxon>Teleostei</taxon>
        <taxon>Neoteleostei</taxon>
        <taxon>Acanthomorphata</taxon>
        <taxon>Ovalentaria</taxon>
        <taxon>Atherinomorphae</taxon>
        <taxon>Cyprinodontiformes</taxon>
        <taxon>Rivulidae</taxon>
        <taxon>Kryptolebias</taxon>
    </lineage>
</organism>
<comment type="function">
    <text evidence="19">Ubiquitin ligase protein which is a component of the N-end rule pathway. Recognizes and binds to proteins bearing specific N-terminal residues that are destabilizing according to the N-end rule, leading to their ubiquitination and subsequent degradation.</text>
</comment>
<dbReference type="STRING" id="37003.ENSKMAP00000003080"/>
<evidence type="ECO:0000256" key="11">
    <source>
        <dbReference type="ARBA" id="ARBA00022786"/>
    </source>
</evidence>
<evidence type="ECO:0000256" key="14">
    <source>
        <dbReference type="ARBA" id="ARBA00022990"/>
    </source>
</evidence>
<keyword evidence="7" id="KW-0597">Phosphoprotein</keyword>
<keyword evidence="9 19" id="KW-0479">Metal-binding</keyword>
<dbReference type="InterPro" id="IPR044046">
    <property type="entry name" value="E3_ligase_UBR-like_C"/>
</dbReference>
<dbReference type="Pfam" id="PF18995">
    <property type="entry name" value="PRT6_C"/>
    <property type="match status" value="1"/>
</dbReference>
<dbReference type="SMART" id="SM00396">
    <property type="entry name" value="ZnF_UBR1"/>
    <property type="match status" value="1"/>
</dbReference>
<dbReference type="FunFam" id="3.30.1390.10:FF:000003">
    <property type="entry name" value="E3 ubiquitin-protein ligase UBR2 isoform X1"/>
    <property type="match status" value="1"/>
</dbReference>
<dbReference type="Gene3D" id="3.30.1390.10">
    <property type="match status" value="1"/>
</dbReference>
<evidence type="ECO:0000256" key="19">
    <source>
        <dbReference type="RuleBase" id="RU366018"/>
    </source>
</evidence>
<dbReference type="PANTHER" id="PTHR21497">
    <property type="entry name" value="UBIQUITIN LIGASE E3 ALPHA-RELATED"/>
    <property type="match status" value="1"/>
</dbReference>
<evidence type="ECO:0000256" key="5">
    <source>
        <dbReference type="ARBA" id="ARBA00022454"/>
    </source>
</evidence>
<dbReference type="Pfam" id="PF02207">
    <property type="entry name" value="zf-UBR"/>
    <property type="match status" value="1"/>
</dbReference>
<dbReference type="GO" id="GO:0005694">
    <property type="term" value="C:chromosome"/>
    <property type="evidence" value="ECO:0007669"/>
    <property type="project" value="UniProtKB-SubCell"/>
</dbReference>
<evidence type="ECO:0000256" key="12">
    <source>
        <dbReference type="ARBA" id="ARBA00022833"/>
    </source>
</evidence>
<dbReference type="InterPro" id="IPR014719">
    <property type="entry name" value="Ribosomal_bL12_C/ClpS-like"/>
</dbReference>
<dbReference type="GO" id="GO:0016567">
    <property type="term" value="P:protein ubiquitination"/>
    <property type="evidence" value="ECO:0007669"/>
    <property type="project" value="UniProtKB-UniRule"/>
</dbReference>
<keyword evidence="12 19" id="KW-0862">Zinc</keyword>
<evidence type="ECO:0000256" key="13">
    <source>
        <dbReference type="ARBA" id="ARBA00022843"/>
    </source>
</evidence>
<feature type="region of interest" description="Disordered" evidence="20">
    <location>
        <begin position="982"/>
        <end position="1007"/>
    </location>
</feature>
<protein>
    <recommendedName>
        <fullName evidence="19">E3 ubiquitin-protein ligase</fullName>
        <ecNumber evidence="19">2.3.2.27</ecNumber>
    </recommendedName>
</protein>
<name>A0A3Q2ZJR7_KRYMA</name>
<dbReference type="GO" id="GO:0005634">
    <property type="term" value="C:nucleus"/>
    <property type="evidence" value="ECO:0007669"/>
    <property type="project" value="UniProtKB-SubCell"/>
</dbReference>
<dbReference type="GO" id="GO:0071596">
    <property type="term" value="P:ubiquitin-dependent protein catabolic process via the N-end rule pathway"/>
    <property type="evidence" value="ECO:0007669"/>
    <property type="project" value="UniProtKB-UniRule"/>
</dbReference>
<reference evidence="22" key="2">
    <citation type="submission" date="2025-09" db="UniProtKB">
        <authorList>
            <consortium name="Ensembl"/>
        </authorList>
    </citation>
    <scope>IDENTIFICATION</scope>
</reference>
<evidence type="ECO:0000256" key="17">
    <source>
        <dbReference type="ARBA" id="ARBA00046341"/>
    </source>
</evidence>
<dbReference type="GO" id="GO:0005737">
    <property type="term" value="C:cytoplasm"/>
    <property type="evidence" value="ECO:0007669"/>
    <property type="project" value="TreeGrafter"/>
</dbReference>
<dbReference type="PANTHER" id="PTHR21497:SF28">
    <property type="entry name" value="E3 UBIQUITIN-PROTEIN LIGASE UBR2"/>
    <property type="match status" value="1"/>
</dbReference>
<dbReference type="Pfam" id="PF02617">
    <property type="entry name" value="ClpS"/>
    <property type="match status" value="1"/>
</dbReference>
<evidence type="ECO:0000256" key="2">
    <source>
        <dbReference type="ARBA" id="ARBA00004123"/>
    </source>
</evidence>
<keyword evidence="23" id="KW-1185">Reference proteome</keyword>
<evidence type="ECO:0000256" key="15">
    <source>
        <dbReference type="ARBA" id="ARBA00023054"/>
    </source>
</evidence>
<evidence type="ECO:0000259" key="21">
    <source>
        <dbReference type="PROSITE" id="PS51157"/>
    </source>
</evidence>
<evidence type="ECO:0000256" key="3">
    <source>
        <dbReference type="ARBA" id="ARBA00004286"/>
    </source>
</evidence>
<evidence type="ECO:0000256" key="6">
    <source>
        <dbReference type="ARBA" id="ARBA00022499"/>
    </source>
</evidence>
<keyword evidence="8 19" id="KW-0808">Transferase</keyword>
<dbReference type="InterPro" id="IPR003126">
    <property type="entry name" value="Znf_UBR"/>
</dbReference>
<evidence type="ECO:0000256" key="1">
    <source>
        <dbReference type="ARBA" id="ARBA00000900"/>
    </source>
</evidence>
<dbReference type="FunFam" id="1.10.10.2670:FF:000001">
    <property type="entry name" value="E3 ubiquitin-protein ligase UBR2 isoform X1"/>
    <property type="match status" value="1"/>
</dbReference>
<dbReference type="GeneTree" id="ENSGT00950000183075"/>
<dbReference type="PROSITE" id="PS51157">
    <property type="entry name" value="ZF_UBR"/>
    <property type="match status" value="1"/>
</dbReference>
<accession>A0A3Q2ZJR7</accession>
<dbReference type="Pfam" id="PF22960">
    <property type="entry name" value="WHD_UBR1"/>
    <property type="match status" value="1"/>
</dbReference>
<dbReference type="Gene3D" id="2.10.110.30">
    <property type="match status" value="1"/>
</dbReference>
<evidence type="ECO:0000256" key="9">
    <source>
        <dbReference type="ARBA" id="ARBA00022723"/>
    </source>
</evidence>
<keyword evidence="14" id="KW-0007">Acetylation</keyword>
<comment type="pathway">
    <text evidence="4 19">Protein modification; protein ubiquitination.</text>
</comment>
<dbReference type="FunFam" id="2.10.110.30:FF:000001">
    <property type="entry name" value="E3 ubiquitin-protein ligase UBR2 isoform 1"/>
    <property type="match status" value="1"/>
</dbReference>
<evidence type="ECO:0000256" key="10">
    <source>
        <dbReference type="ARBA" id="ARBA00022771"/>
    </source>
</evidence>
<comment type="similarity">
    <text evidence="17 19">Belongs to the E3 ubiquitin-protein ligase UBR1-like family.</text>
</comment>
<dbReference type="InterPro" id="IPR039164">
    <property type="entry name" value="UBR1-like"/>
</dbReference>
<dbReference type="GO" id="GO:0008270">
    <property type="term" value="F:zinc ion binding"/>
    <property type="evidence" value="ECO:0007669"/>
    <property type="project" value="UniProtKB-UniRule"/>
</dbReference>
<evidence type="ECO:0000256" key="7">
    <source>
        <dbReference type="ARBA" id="ARBA00022553"/>
    </source>
</evidence>
<sequence length="1629" mass="184785">EPQTYDYDLQQELYHHLSVYIPRVFCLGPSGGSSREEQREELACQLLLLAPLEWLLVGEEPATGLALLQEKNHPSLLCGHVFKVGQPTYSCRECAADSTCVLCMQCFLGSVHKDHRYRMTTSGGGGFCDCGDPEAWKTGPYCQKHTPADSSRDHKEDPVAHLPPDMVARAYSIFFIILKYAVDMLTWEQEDQLPPGLEPLERRDTYYCMLFNDEVHTYEQVIYTLQKAVSCSQKEAVSFATTVDRDVSTTDSTTLSTSYSTANSMHRNTSRQSKPLRVQVMHSSVVAHQCFALKALSWLGQIIQYSDGLRRILCQVGLQKGPEGENSSLVDRLMLNDSKMWKGARNIYHQLLMNSLLMDLKYKKFFAIKFAKKYERLQCDYVKDDHDRELSITDLSIQMFTVPSLARMLMVEENLMTTIIRTFVDHLRHRDPQGRFQFDRYTAQQAFKFGRVQSLIGDLKYILISPPSEWSDPLRLKFVEGFDAFLDLLKCMQGMDPVVRQVGQHIEMEPEWEAAFTLQMKLTHIISMTQEWCSTDEHVLIEAYKKCLSALSQCHGGLSDGEQSISLSLAGHSVDTFRYQVSQEKVSIHLPVCRLLAGLHVLLSRTEVASQFPEQLPLGELCPHLLIELPLRCLVLCAQVHAGMWRRNGFSLINQIYYYHNVKCRMEMFDKDIIMLQVGASMMDPNHFLMIVLSRFELFHIFSSVDIRKRYREANKDLVQQNTLIEEMLHLIIMVVGERYVPGVGQVEPFDEVRREIIHQLAIRPMAHSELVKALPENGNKETGLEQVIDSVALFKKPGVTGRGLYELRPDWYKHFNLYFHHYTRADQSKAEEAQRKLRRQVGEDTALPPPVPPPLCPLFASLVNLLQCDMLLAVEGAVLQWAVEPSGGGWTESMLQRALHLVGMALLEEQQQLENSSTDDDIIFNYTSKITRPGEAPSTSGSVLALLESLQNAPHLEVHKDMITWILKMVGNIKTIRERTSSTSSISINQGQHVEETMRDKDKAERKRKAEMARLRREKIMAQMSEMQKHFINENKELFQQSIEELEASTSAADSELTCSSQVCVGPWRMSRAECRQLVTCILCQEEQEVRSHGKAMVLAAFIQRSTVLSKNRSRGLPDSENHNSLFMHPDLSMGIHTASCGHIMHATCWQRYFEAVQLKEQRRQQRLRGHTSYDVQKGEFLCPLCECLSNTVIPLLPRTSPPDRSVDHPSLETWIKTTRQQIEALQSIYMKRLSAADDDVTDDVTPSLRNRFSSSITEMINTFSMSAYKVGLKVNPNEQDPRVPVLSWSTCAYTIQSIEHLLMDEKKPLFGSLPCRQDDCLSSLTRFSAVCWTSAPLMTIHAHFVSLLSGTHQCTTNSHLESLLVLPEVSSGWWQLWSCVKAGILPFLRTAALFFHYLNSSAPPADLLVAGPSQWDALCSYLSLPSNLLLLYQSHHTLMEPLIHRWCCHPGVRQVLQGGGAIVRFPRESNKLITLPEDYSVLINQTSSFTCPRSGADKSRAPTLCLVCGSMLCSQSYCCQTEVDGEDVGACTAHTFTCGAGVGLFLRVRESQVLFVAGKTKGCFYPPPYLDDYGETDQGLKRGNPLHLCLERYRKIEHMWKQHGIAEVIGHAQEANQTLVAIDWQHL</sequence>
<keyword evidence="15" id="KW-0175">Coiled coil</keyword>
<evidence type="ECO:0000256" key="18">
    <source>
        <dbReference type="PROSITE-ProRule" id="PRU00508"/>
    </source>
</evidence>
<dbReference type="GO" id="GO:0000151">
    <property type="term" value="C:ubiquitin ligase complex"/>
    <property type="evidence" value="ECO:0007669"/>
    <property type="project" value="TreeGrafter"/>
</dbReference>
<proteinExistence type="inferred from homology"/>
<keyword evidence="10 19" id="KW-0863">Zinc-finger</keyword>
<evidence type="ECO:0000256" key="16">
    <source>
        <dbReference type="ARBA" id="ARBA00023242"/>
    </source>
</evidence>
<keyword evidence="5" id="KW-0158">Chromosome</keyword>
<keyword evidence="6" id="KW-1017">Isopeptide bond</keyword>
<dbReference type="EC" id="2.3.2.27" evidence="19"/>
<evidence type="ECO:0000256" key="4">
    <source>
        <dbReference type="ARBA" id="ARBA00004906"/>
    </source>
</evidence>